<dbReference type="Proteomes" id="UP000887566">
    <property type="component" value="Unplaced"/>
</dbReference>
<feature type="region of interest" description="Disordered" evidence="1">
    <location>
        <begin position="58"/>
        <end position="81"/>
    </location>
</feature>
<feature type="region of interest" description="Disordered" evidence="1">
    <location>
        <begin position="1"/>
        <end position="26"/>
    </location>
</feature>
<sequence length="214" mass="24212">MLAECEMACESAKLERPPPHGADRAMNFKPEQSHRWRRTWKMLGGAQERADIDRLGLANCGGQEPRDWSGTEPTDRSARENCRKCSNQLRAALESVESPSLPHLPRDANQTLIIRTTKIGQRRAHADTDFERRQWHSTRQNEGHKSRRRRSSFQTASVLRTGWSKGRPIGTHGPRHKQNDISPGPTGRTPDSAARIDLLRFFLVVVAYTPSVST</sequence>
<feature type="compositionally biased region" description="Basic and acidic residues" evidence="1">
    <location>
        <begin position="64"/>
        <end position="81"/>
    </location>
</feature>
<feature type="compositionally biased region" description="Basic and acidic residues" evidence="1">
    <location>
        <begin position="12"/>
        <end position="23"/>
    </location>
</feature>
<dbReference type="WBParaSite" id="PSAMB.scaffold43size100268.g1208.t1">
    <property type="protein sequence ID" value="PSAMB.scaffold43size100268.g1208.t1"/>
    <property type="gene ID" value="PSAMB.scaffold43size100268.g1208"/>
</dbReference>
<feature type="region of interest" description="Disordered" evidence="1">
    <location>
        <begin position="119"/>
        <end position="192"/>
    </location>
</feature>
<evidence type="ECO:0000256" key="1">
    <source>
        <dbReference type="SAM" id="MobiDB-lite"/>
    </source>
</evidence>
<dbReference type="AlphaFoldDB" id="A0A914WNP1"/>
<protein>
    <submittedName>
        <fullName evidence="3">Uncharacterized protein</fullName>
    </submittedName>
</protein>
<name>A0A914WNP1_9BILA</name>
<evidence type="ECO:0000313" key="3">
    <source>
        <dbReference type="WBParaSite" id="PSAMB.scaffold43size100268.g1208.t1"/>
    </source>
</evidence>
<proteinExistence type="predicted"/>
<feature type="compositionally biased region" description="Basic and acidic residues" evidence="1">
    <location>
        <begin position="124"/>
        <end position="144"/>
    </location>
</feature>
<reference evidence="3" key="1">
    <citation type="submission" date="2022-11" db="UniProtKB">
        <authorList>
            <consortium name="WormBaseParasite"/>
        </authorList>
    </citation>
    <scope>IDENTIFICATION</scope>
</reference>
<keyword evidence="2" id="KW-1185">Reference proteome</keyword>
<organism evidence="2 3">
    <name type="scientific">Plectus sambesii</name>
    <dbReference type="NCBI Taxonomy" id="2011161"/>
    <lineage>
        <taxon>Eukaryota</taxon>
        <taxon>Metazoa</taxon>
        <taxon>Ecdysozoa</taxon>
        <taxon>Nematoda</taxon>
        <taxon>Chromadorea</taxon>
        <taxon>Plectida</taxon>
        <taxon>Plectina</taxon>
        <taxon>Plectoidea</taxon>
        <taxon>Plectidae</taxon>
        <taxon>Plectus</taxon>
    </lineage>
</organism>
<evidence type="ECO:0000313" key="2">
    <source>
        <dbReference type="Proteomes" id="UP000887566"/>
    </source>
</evidence>
<accession>A0A914WNP1</accession>